<dbReference type="GO" id="GO:0006367">
    <property type="term" value="P:transcription initiation at RNA polymerase II promoter"/>
    <property type="evidence" value="ECO:0007669"/>
    <property type="project" value="InterPro"/>
</dbReference>
<dbReference type="Pfam" id="PF02751">
    <property type="entry name" value="TFIIA_gamma_C"/>
    <property type="match status" value="1"/>
</dbReference>
<dbReference type="AlphaFoldDB" id="E9EA47"/>
<feature type="region of interest" description="Disordered" evidence="10">
    <location>
        <begin position="349"/>
        <end position="392"/>
    </location>
</feature>
<dbReference type="InParanoid" id="E9EA47"/>
<dbReference type="GO" id="GO:0005672">
    <property type="term" value="C:transcription factor TFIIA complex"/>
    <property type="evidence" value="ECO:0007669"/>
    <property type="project" value="InterPro"/>
</dbReference>
<feature type="compositionally biased region" description="Acidic residues" evidence="10">
    <location>
        <begin position="377"/>
        <end position="386"/>
    </location>
</feature>
<dbReference type="InterPro" id="IPR009083">
    <property type="entry name" value="TFIIA_a-hlx"/>
</dbReference>
<keyword evidence="5" id="KW-0804">Transcription</keyword>
<proteinExistence type="inferred from homology"/>
<dbReference type="EMBL" id="GL698531">
    <property type="protein sequence ID" value="EFY87185.1"/>
    <property type="molecule type" value="Genomic_DNA"/>
</dbReference>
<keyword evidence="11" id="KW-0812">Transmembrane</keyword>
<dbReference type="FunFam" id="1.10.287.190:FF:000001">
    <property type="entry name" value="Transcription initiation factor IIA subunit 2"/>
    <property type="match status" value="1"/>
</dbReference>
<evidence type="ECO:0000256" key="4">
    <source>
        <dbReference type="ARBA" id="ARBA00023015"/>
    </source>
</evidence>
<keyword evidence="14" id="KW-0648">Protein biosynthesis</keyword>
<evidence type="ECO:0000256" key="10">
    <source>
        <dbReference type="SAM" id="MobiDB-lite"/>
    </source>
</evidence>
<feature type="domain" description="Transcription initiation factor IIA gamma subunit C-terminal" evidence="13">
    <location>
        <begin position="65"/>
        <end position="103"/>
    </location>
</feature>
<dbReference type="InterPro" id="IPR015871">
    <property type="entry name" value="TFIIA_gsu_C"/>
</dbReference>
<dbReference type="InterPro" id="IPR037185">
    <property type="entry name" value="EmrE-like"/>
</dbReference>
<dbReference type="CDD" id="cd10014">
    <property type="entry name" value="TFIIA_gamma_C"/>
    <property type="match status" value="1"/>
</dbReference>
<gene>
    <name evidence="14" type="ORF">MAC_06745</name>
</gene>
<dbReference type="Pfam" id="PF02268">
    <property type="entry name" value="TFIIA_gamma_N"/>
    <property type="match status" value="1"/>
</dbReference>
<dbReference type="GO" id="GO:0003743">
    <property type="term" value="F:translation initiation factor activity"/>
    <property type="evidence" value="ECO:0007669"/>
    <property type="project" value="UniProtKB-KW"/>
</dbReference>
<protein>
    <recommendedName>
        <fullName evidence="3">Transcription initiation factor IIA subunit 2</fullName>
    </recommendedName>
    <alternativeName>
        <fullName evidence="9">General transcription factor IIA subunit 2</fullName>
    </alternativeName>
    <alternativeName>
        <fullName evidence="8">Transcription initiation factor IIA small chain</fullName>
    </alternativeName>
</protein>
<keyword evidence="11" id="KW-1133">Transmembrane helix</keyword>
<dbReference type="SUPFAM" id="SSF103481">
    <property type="entry name" value="Multidrug resistance efflux transporter EmrE"/>
    <property type="match status" value="1"/>
</dbReference>
<dbReference type="InterPro" id="IPR015872">
    <property type="entry name" value="TFIIA_gsu_N"/>
</dbReference>
<keyword evidence="15" id="KW-1185">Reference proteome</keyword>
<dbReference type="Proteomes" id="UP000002499">
    <property type="component" value="Unassembled WGS sequence"/>
</dbReference>
<feature type="transmembrane region" description="Helical" evidence="11">
    <location>
        <begin position="270"/>
        <end position="292"/>
    </location>
</feature>
<evidence type="ECO:0000256" key="9">
    <source>
        <dbReference type="ARBA" id="ARBA00032215"/>
    </source>
</evidence>
<evidence type="ECO:0000259" key="12">
    <source>
        <dbReference type="Pfam" id="PF02268"/>
    </source>
</evidence>
<keyword evidence="4" id="KW-0805">Transcription regulation</keyword>
<dbReference type="Gene3D" id="1.10.287.190">
    <property type="entry name" value="Transcription factor IIA gamma subunit, alpha-helical domain"/>
    <property type="match status" value="1"/>
</dbReference>
<evidence type="ECO:0000313" key="14">
    <source>
        <dbReference type="EMBL" id="EFY87185.1"/>
    </source>
</evidence>
<comment type="subcellular location">
    <subcellularLocation>
        <location evidence="1">Nucleus</location>
    </subcellularLocation>
</comment>
<comment type="similarity">
    <text evidence="2">Belongs to the TFIIA subunit 2 family.</text>
</comment>
<organism evidence="15">
    <name type="scientific">Metarhizium acridum (strain CQMa 102)</name>
    <dbReference type="NCBI Taxonomy" id="655827"/>
    <lineage>
        <taxon>Eukaryota</taxon>
        <taxon>Fungi</taxon>
        <taxon>Dikarya</taxon>
        <taxon>Ascomycota</taxon>
        <taxon>Pezizomycotina</taxon>
        <taxon>Sordariomycetes</taxon>
        <taxon>Hypocreomycetidae</taxon>
        <taxon>Hypocreales</taxon>
        <taxon>Clavicipitaceae</taxon>
        <taxon>Metarhizium</taxon>
    </lineage>
</organism>
<evidence type="ECO:0000256" key="2">
    <source>
        <dbReference type="ARBA" id="ARBA00007675"/>
    </source>
</evidence>
<dbReference type="STRING" id="655827.E9EA47"/>
<accession>E9EA47</accession>
<evidence type="ECO:0000256" key="7">
    <source>
        <dbReference type="ARBA" id="ARBA00024733"/>
    </source>
</evidence>
<dbReference type="PANTHER" id="PTHR31965:SF1">
    <property type="entry name" value="TRANSMEMBRANE PROTEIN 42"/>
    <property type="match status" value="1"/>
</dbReference>
<dbReference type="eggNOG" id="KOG3463">
    <property type="taxonomic scope" value="Eukaryota"/>
</dbReference>
<feature type="transmembrane region" description="Helical" evidence="11">
    <location>
        <begin position="304"/>
        <end position="325"/>
    </location>
</feature>
<evidence type="ECO:0000256" key="5">
    <source>
        <dbReference type="ARBA" id="ARBA00023163"/>
    </source>
</evidence>
<feature type="domain" description="Transcription initiation factor IIA gamma subunit N-terminal" evidence="12">
    <location>
        <begin position="8"/>
        <end position="54"/>
    </location>
</feature>
<name>E9EA47_METAQ</name>
<dbReference type="InterPro" id="IPR039632">
    <property type="entry name" value="TMEM42"/>
</dbReference>
<dbReference type="OrthoDB" id="5854584at2759"/>
<evidence type="ECO:0000256" key="1">
    <source>
        <dbReference type="ARBA" id="ARBA00004123"/>
    </source>
</evidence>
<dbReference type="CDD" id="cd10145">
    <property type="entry name" value="TFIIA_gamma_N"/>
    <property type="match status" value="1"/>
</dbReference>
<dbReference type="HOGENOM" id="CLU_660781_0_0_1"/>
<reference evidence="14 15" key="1">
    <citation type="journal article" date="2011" name="PLoS Genet.">
        <title>Genome sequencing and comparative transcriptomics of the model entomopathogenic fungi Metarhizium anisopliae and M. acridum.</title>
        <authorList>
            <person name="Gao Q."/>
            <person name="Jin K."/>
            <person name="Ying S.H."/>
            <person name="Zhang Y."/>
            <person name="Xiao G."/>
            <person name="Shang Y."/>
            <person name="Duan Z."/>
            <person name="Hu X."/>
            <person name="Xie X.Q."/>
            <person name="Zhou G."/>
            <person name="Peng G."/>
            <person name="Luo Z."/>
            <person name="Huang W."/>
            <person name="Wang B."/>
            <person name="Fang W."/>
            <person name="Wang S."/>
            <person name="Zhong Y."/>
            <person name="Ma L.J."/>
            <person name="St Leger R.J."/>
            <person name="Zhao G.P."/>
            <person name="Pei Y."/>
            <person name="Feng M.G."/>
            <person name="Xia Y."/>
            <person name="Wang C."/>
        </authorList>
    </citation>
    <scope>NUCLEOTIDE SEQUENCE [LARGE SCALE GENOMIC DNA]</scope>
    <source>
        <strain evidence="14 15">CQMa 102</strain>
    </source>
</reference>
<dbReference type="OMA" id="RINPHAM"/>
<evidence type="ECO:0000256" key="11">
    <source>
        <dbReference type="SAM" id="Phobius"/>
    </source>
</evidence>
<feature type="region of interest" description="Disordered" evidence="10">
    <location>
        <begin position="131"/>
        <end position="155"/>
    </location>
</feature>
<dbReference type="SUPFAM" id="SSF47396">
    <property type="entry name" value="Transcription factor IIA (TFIIA), alpha-helical domain"/>
    <property type="match status" value="1"/>
</dbReference>
<dbReference type="InterPro" id="IPR009088">
    <property type="entry name" value="TFIIA_b-brl"/>
</dbReference>
<keyword evidence="6" id="KW-0539">Nucleus</keyword>
<dbReference type="PANTHER" id="PTHR31965">
    <property type="entry name" value="TRANSMEMBRANE PROTEIN 42"/>
    <property type="match status" value="1"/>
</dbReference>
<dbReference type="SUPFAM" id="SSF50784">
    <property type="entry name" value="Transcription factor IIA (TFIIA), beta-barrel domain"/>
    <property type="match status" value="1"/>
</dbReference>
<feature type="compositionally biased region" description="Polar residues" evidence="10">
    <location>
        <begin position="134"/>
        <end position="146"/>
    </location>
</feature>
<evidence type="ECO:0000256" key="8">
    <source>
        <dbReference type="ARBA" id="ARBA00029848"/>
    </source>
</evidence>
<keyword evidence="14" id="KW-0396">Initiation factor</keyword>
<comment type="function">
    <text evidence="7">TFIIA is a component of the transcription machinery of RNA polymerase II and plays an important role in transcriptional activation. TFIIA in a complex with TBP mediates transcriptional activity.</text>
</comment>
<evidence type="ECO:0000313" key="15">
    <source>
        <dbReference type="Proteomes" id="UP000002499"/>
    </source>
</evidence>
<sequence length="392" mass="43530">MASGAQSFYELYRRSSIGLALTDTLDDLISEERINPQLAMKILGNFDQAITEALQKNVKSRLQFKGSLDTYRFCDEVWTFLIKNVTFKMDNGSQSVQADKVKISRLVVECFDLPFAQRSGFKVVMAVQTHRPRGTSSSPHDMQTSRPIPWVPDLAPRSVQATPSTPTYNAVRPYPALIPHPPGFKDHGPPASRQDVQRRSPTRTHHGLRPPDSRINPHAMDHVRRRERRLRGVQRRLCKAGRTTTELTSTLAHNMAAVLSLSSHENIVEVAVRAIFFGLNLTFNGIMWTLFTKALAKGTSTTQVSIINTSTNFMLTALLGLFIFAEALPPLWWAGASLLVAGNVIVGRKDEDGDEDAPGEVGGEERNDETIPLLKEDGDEDEDVADLGDLSR</sequence>
<evidence type="ECO:0000256" key="3">
    <source>
        <dbReference type="ARBA" id="ARBA00019928"/>
    </source>
</evidence>
<evidence type="ECO:0000256" key="6">
    <source>
        <dbReference type="ARBA" id="ARBA00023242"/>
    </source>
</evidence>
<feature type="region of interest" description="Disordered" evidence="10">
    <location>
        <begin position="177"/>
        <end position="220"/>
    </location>
</feature>
<dbReference type="Gene3D" id="2.30.18.10">
    <property type="entry name" value="Transcription factor IIA (TFIIA), beta-barrel domain"/>
    <property type="match status" value="1"/>
</dbReference>
<evidence type="ECO:0000259" key="13">
    <source>
        <dbReference type="Pfam" id="PF02751"/>
    </source>
</evidence>
<keyword evidence="11" id="KW-0472">Membrane</keyword>